<evidence type="ECO:0000256" key="3">
    <source>
        <dbReference type="ARBA" id="ARBA00023163"/>
    </source>
</evidence>
<evidence type="ECO:0000259" key="5">
    <source>
        <dbReference type="PROSITE" id="PS50977"/>
    </source>
</evidence>
<feature type="domain" description="HTH tetR-type" evidence="5">
    <location>
        <begin position="9"/>
        <end position="69"/>
    </location>
</feature>
<proteinExistence type="predicted"/>
<dbReference type="Pfam" id="PF00440">
    <property type="entry name" value="TetR_N"/>
    <property type="match status" value="1"/>
</dbReference>
<keyword evidence="1" id="KW-0805">Transcription regulation</keyword>
<evidence type="ECO:0000313" key="6">
    <source>
        <dbReference type="EMBL" id="GEP53042.1"/>
    </source>
</evidence>
<dbReference type="PANTHER" id="PTHR47506">
    <property type="entry name" value="TRANSCRIPTIONAL REGULATORY PROTEIN"/>
    <property type="match status" value="1"/>
</dbReference>
<keyword evidence="7" id="KW-1185">Reference proteome</keyword>
<dbReference type="InterPro" id="IPR011075">
    <property type="entry name" value="TetR_C"/>
</dbReference>
<sequence length="182" mass="19739">MRVSRQKAMENRQLIVDAASRLFRDEGFDGVGVDAIMKEAELTHGGFYGHFASKDALMAEAMAHAVERSTAWQERLESLPELVAAYLSDRHRTDRANGCVVAALGADAARQSPGLRKAITAGIRQQLDRIVSLLKRGTPAARRRHAIATYAGMVGALTLARAVDDPALAREILTVARDAFGK</sequence>
<keyword evidence="2 4" id="KW-0238">DNA-binding</keyword>
<name>A0A512N236_9HYPH</name>
<dbReference type="PROSITE" id="PS50977">
    <property type="entry name" value="HTH_TETR_2"/>
    <property type="match status" value="1"/>
</dbReference>
<feature type="DNA-binding region" description="H-T-H motif" evidence="4">
    <location>
        <begin position="32"/>
        <end position="51"/>
    </location>
</feature>
<dbReference type="AlphaFoldDB" id="A0A512N236"/>
<evidence type="ECO:0000256" key="4">
    <source>
        <dbReference type="PROSITE-ProRule" id="PRU00335"/>
    </source>
</evidence>
<dbReference type="EMBL" id="BKAJ01000004">
    <property type="protein sequence ID" value="GEP53042.1"/>
    <property type="molecule type" value="Genomic_DNA"/>
</dbReference>
<dbReference type="Gene3D" id="1.10.357.10">
    <property type="entry name" value="Tetracycline Repressor, domain 2"/>
    <property type="match status" value="1"/>
</dbReference>
<protein>
    <submittedName>
        <fullName evidence="6">TetR family transcriptional regulator</fullName>
    </submittedName>
</protein>
<dbReference type="InterPro" id="IPR001647">
    <property type="entry name" value="HTH_TetR"/>
</dbReference>
<dbReference type="InterPro" id="IPR036271">
    <property type="entry name" value="Tet_transcr_reg_TetR-rel_C_sf"/>
</dbReference>
<evidence type="ECO:0000256" key="2">
    <source>
        <dbReference type="ARBA" id="ARBA00023125"/>
    </source>
</evidence>
<dbReference type="InterPro" id="IPR009057">
    <property type="entry name" value="Homeodomain-like_sf"/>
</dbReference>
<dbReference type="PANTHER" id="PTHR47506:SF7">
    <property type="entry name" value="TRANSCRIPTIONAL REGULATORY PROTEIN"/>
    <property type="match status" value="1"/>
</dbReference>
<evidence type="ECO:0000256" key="1">
    <source>
        <dbReference type="ARBA" id="ARBA00023015"/>
    </source>
</evidence>
<dbReference type="OrthoDB" id="9798857at2"/>
<dbReference type="Gene3D" id="1.10.10.60">
    <property type="entry name" value="Homeodomain-like"/>
    <property type="match status" value="1"/>
</dbReference>
<keyword evidence="3" id="KW-0804">Transcription</keyword>
<dbReference type="PRINTS" id="PR00455">
    <property type="entry name" value="HTHTETR"/>
</dbReference>
<comment type="caution">
    <text evidence="6">The sequence shown here is derived from an EMBL/GenBank/DDBJ whole genome shotgun (WGS) entry which is preliminary data.</text>
</comment>
<dbReference type="SUPFAM" id="SSF48498">
    <property type="entry name" value="Tetracyclin repressor-like, C-terminal domain"/>
    <property type="match status" value="1"/>
</dbReference>
<dbReference type="Pfam" id="PF16925">
    <property type="entry name" value="TetR_C_13"/>
    <property type="match status" value="1"/>
</dbReference>
<gene>
    <name evidence="6" type="ORF">RSO01_02080</name>
</gene>
<reference evidence="6 7" key="1">
    <citation type="submission" date="2019-07" db="EMBL/GenBank/DDBJ databases">
        <title>Whole genome shotgun sequence of Reyranella soli NBRC 108950.</title>
        <authorList>
            <person name="Hosoyama A."/>
            <person name="Uohara A."/>
            <person name="Ohji S."/>
            <person name="Ichikawa N."/>
        </authorList>
    </citation>
    <scope>NUCLEOTIDE SEQUENCE [LARGE SCALE GENOMIC DNA]</scope>
    <source>
        <strain evidence="6 7">NBRC 108950</strain>
    </source>
</reference>
<dbReference type="GO" id="GO:0003677">
    <property type="term" value="F:DNA binding"/>
    <property type="evidence" value="ECO:0007669"/>
    <property type="project" value="UniProtKB-UniRule"/>
</dbReference>
<accession>A0A512N236</accession>
<dbReference type="RefSeq" id="WP_147145275.1">
    <property type="nucleotide sequence ID" value="NZ_BKAJ01000004.1"/>
</dbReference>
<dbReference type="Proteomes" id="UP000321058">
    <property type="component" value="Unassembled WGS sequence"/>
</dbReference>
<evidence type="ECO:0000313" key="7">
    <source>
        <dbReference type="Proteomes" id="UP000321058"/>
    </source>
</evidence>
<organism evidence="6 7">
    <name type="scientific">Reyranella soli</name>
    <dbReference type="NCBI Taxonomy" id="1230389"/>
    <lineage>
        <taxon>Bacteria</taxon>
        <taxon>Pseudomonadati</taxon>
        <taxon>Pseudomonadota</taxon>
        <taxon>Alphaproteobacteria</taxon>
        <taxon>Hyphomicrobiales</taxon>
        <taxon>Reyranellaceae</taxon>
        <taxon>Reyranella</taxon>
    </lineage>
</organism>
<dbReference type="SUPFAM" id="SSF46689">
    <property type="entry name" value="Homeodomain-like"/>
    <property type="match status" value="1"/>
</dbReference>